<keyword evidence="6" id="KW-1185">Reference proteome</keyword>
<reference evidence="5" key="1">
    <citation type="submission" date="2020-02" db="EMBL/GenBank/DDBJ databases">
        <title>Bacillus sedimentmangrovi sp. nov., isolated from sediment of the mangrove ecosystem.</title>
        <authorList>
            <person name="Liu G."/>
        </authorList>
    </citation>
    <scope>NUCLEOTIDE SEQUENCE [LARGE SCALE GENOMIC DNA]</scope>
    <source>
        <strain evidence="5">SgZ-7</strain>
    </source>
</reference>
<evidence type="ECO:0000313" key="5">
    <source>
        <dbReference type="EMBL" id="NEX78799.1"/>
    </source>
</evidence>
<dbReference type="SMART" id="SM00382">
    <property type="entry name" value="AAA"/>
    <property type="match status" value="1"/>
</dbReference>
<dbReference type="PROSITE" id="PS50893">
    <property type="entry name" value="ABC_TRANSPORTER_2"/>
    <property type="match status" value="1"/>
</dbReference>
<dbReference type="InterPro" id="IPR051782">
    <property type="entry name" value="ABC_Transporter_VariousFunc"/>
</dbReference>
<comment type="caution">
    <text evidence="5">The sequence shown here is derived from an EMBL/GenBank/DDBJ whole genome shotgun (WGS) entry which is preliminary data.</text>
</comment>
<dbReference type="EMBL" id="JAAIUV010000010">
    <property type="protein sequence ID" value="NEX78799.1"/>
    <property type="molecule type" value="Genomic_DNA"/>
</dbReference>
<evidence type="ECO:0000313" key="6">
    <source>
        <dbReference type="Proteomes" id="UP000481621"/>
    </source>
</evidence>
<evidence type="ECO:0000256" key="1">
    <source>
        <dbReference type="ARBA" id="ARBA00022448"/>
    </source>
</evidence>
<organism evidence="5 6">
    <name type="scientific">Neobacillus thermocopriae</name>
    <dbReference type="NCBI Taxonomy" id="1215031"/>
    <lineage>
        <taxon>Bacteria</taxon>
        <taxon>Bacillati</taxon>
        <taxon>Bacillota</taxon>
        <taxon>Bacilli</taxon>
        <taxon>Bacillales</taxon>
        <taxon>Bacillaceae</taxon>
        <taxon>Neobacillus</taxon>
    </lineage>
</organism>
<dbReference type="PANTHER" id="PTHR42939">
    <property type="entry name" value="ABC TRANSPORTER ATP-BINDING PROTEIN ALBC-RELATED"/>
    <property type="match status" value="1"/>
</dbReference>
<dbReference type="InterPro" id="IPR027417">
    <property type="entry name" value="P-loop_NTPase"/>
</dbReference>
<sequence>MLYIKDLDYSIDENIILEHLSFTIPEEEVTAIVGPNGVGKTTTVQLLAGILQSKNESVKKLLLEKKVVYLDLEYLVFDELTAKEFISLIADYNNKTKLEVRTILSDFEPMNISSFLNTKLKGLSLGQKQKLIILTGFLSNADVLIFDEPFNGLDYKSERFFKTLLRDNKYRFTIIITTHNFTDIETYTNKCIVMKNKNTIIEIDNSSMDTYREMLYTYLDLEQEA</sequence>
<proteinExistence type="predicted"/>
<dbReference type="PROSITE" id="PS00211">
    <property type="entry name" value="ABC_TRANSPORTER_1"/>
    <property type="match status" value="1"/>
</dbReference>
<keyword evidence="2" id="KW-0547">Nucleotide-binding</keyword>
<dbReference type="Gene3D" id="3.40.50.300">
    <property type="entry name" value="P-loop containing nucleotide triphosphate hydrolases"/>
    <property type="match status" value="1"/>
</dbReference>
<dbReference type="Proteomes" id="UP000481621">
    <property type="component" value="Unassembled WGS sequence"/>
</dbReference>
<dbReference type="Pfam" id="PF00005">
    <property type="entry name" value="ABC_tran"/>
    <property type="match status" value="1"/>
</dbReference>
<name>A0A6B3TR14_9BACI</name>
<evidence type="ECO:0000259" key="4">
    <source>
        <dbReference type="PROSITE" id="PS50893"/>
    </source>
</evidence>
<keyword evidence="1" id="KW-0813">Transport</keyword>
<dbReference type="AlphaFoldDB" id="A0A6B3TR14"/>
<dbReference type="RefSeq" id="WP_163251311.1">
    <property type="nucleotide sequence ID" value="NZ_JAAIUV010000010.1"/>
</dbReference>
<evidence type="ECO:0000256" key="2">
    <source>
        <dbReference type="ARBA" id="ARBA00022741"/>
    </source>
</evidence>
<dbReference type="InterPro" id="IPR017871">
    <property type="entry name" value="ABC_transporter-like_CS"/>
</dbReference>
<gene>
    <name evidence="5" type="ORF">G4Z05_07860</name>
</gene>
<dbReference type="GO" id="GO:0005524">
    <property type="term" value="F:ATP binding"/>
    <property type="evidence" value="ECO:0007669"/>
    <property type="project" value="UniProtKB-KW"/>
</dbReference>
<dbReference type="GO" id="GO:0016887">
    <property type="term" value="F:ATP hydrolysis activity"/>
    <property type="evidence" value="ECO:0007669"/>
    <property type="project" value="InterPro"/>
</dbReference>
<protein>
    <submittedName>
        <fullName evidence="5">ATP-binding cassette domain-containing protein</fullName>
    </submittedName>
</protein>
<evidence type="ECO:0000256" key="3">
    <source>
        <dbReference type="ARBA" id="ARBA00022840"/>
    </source>
</evidence>
<keyword evidence="3 5" id="KW-0067">ATP-binding</keyword>
<dbReference type="InterPro" id="IPR003439">
    <property type="entry name" value="ABC_transporter-like_ATP-bd"/>
</dbReference>
<dbReference type="PANTHER" id="PTHR42939:SF1">
    <property type="entry name" value="ABC TRANSPORTER ATP-BINDING PROTEIN ALBC-RELATED"/>
    <property type="match status" value="1"/>
</dbReference>
<dbReference type="InterPro" id="IPR003593">
    <property type="entry name" value="AAA+_ATPase"/>
</dbReference>
<dbReference type="SUPFAM" id="SSF52540">
    <property type="entry name" value="P-loop containing nucleoside triphosphate hydrolases"/>
    <property type="match status" value="1"/>
</dbReference>
<feature type="domain" description="ABC transporter" evidence="4">
    <location>
        <begin position="2"/>
        <end position="221"/>
    </location>
</feature>
<accession>A0A6B3TR14</accession>